<dbReference type="AlphaFoldDB" id="A0A2Z5TU50"/>
<accession>A0A2Z5TU50</accession>
<evidence type="ECO:0000313" key="2">
    <source>
        <dbReference type="Proteomes" id="UP000269331"/>
    </source>
</evidence>
<name>A0A2Z5TU50_9STRE</name>
<dbReference type="Proteomes" id="UP000269331">
    <property type="component" value="Chromosome"/>
</dbReference>
<dbReference type="EMBL" id="AP018400">
    <property type="protein sequence ID" value="BBA91972.1"/>
    <property type="molecule type" value="Genomic_DNA"/>
</dbReference>
<dbReference type="Gene3D" id="1.10.3420.10">
    <property type="entry name" value="putative ntp pyrophosphohydrolase like domain"/>
    <property type="match status" value="1"/>
</dbReference>
<organism evidence="1 2">
    <name type="scientific">Streptococcus ruminantium</name>
    <dbReference type="NCBI Taxonomy" id="1917441"/>
    <lineage>
        <taxon>Bacteria</taxon>
        <taxon>Bacillati</taxon>
        <taxon>Bacillota</taxon>
        <taxon>Bacilli</taxon>
        <taxon>Lactobacillales</taxon>
        <taxon>Streptococcaceae</taxon>
        <taxon>Streptococcus</taxon>
    </lineage>
</organism>
<dbReference type="KEGG" id="srq:SR187_1750"/>
<dbReference type="InterPro" id="IPR023292">
    <property type="entry name" value="NTP_PyroPHydrolase-like_dom_sf"/>
</dbReference>
<gene>
    <name evidence="1" type="ORF">SR187_1750</name>
</gene>
<dbReference type="Pfam" id="PF01503">
    <property type="entry name" value="PRA-PH"/>
    <property type="match status" value="1"/>
</dbReference>
<protein>
    <submittedName>
        <fullName evidence="1">Haloacid dehalogenase</fullName>
    </submittedName>
</protein>
<sequence>MGVSMRDQVDALLDILYFTYGSFVLMGVDPEPIFHLVHAANMGKIFPDGRAHFDPVTHKILKPDDWEERFAPEGKIQEELKRQMKRLDH</sequence>
<proteinExistence type="predicted"/>
<dbReference type="InterPro" id="IPR021130">
    <property type="entry name" value="PRib-ATP_PPHydrolase-like"/>
</dbReference>
<evidence type="ECO:0000313" key="1">
    <source>
        <dbReference type="EMBL" id="BBA91972.1"/>
    </source>
</evidence>
<reference evidence="1 2" key="1">
    <citation type="journal article" date="2018" name="Genome Biol. Evol.">
        <title>Complete Genome Sequence of Streptococcus ruminantium sp. nov. GUT-187T (=DSM 104980T =JCM 31869T), the Type Strain of S. ruminantium, and Comparison with Genome Sequences of Streptococcus suis Strains.</title>
        <authorList>
            <person name="Tohya M."/>
            <person name="Sekizaki T."/>
            <person name="Miyoshi-Akiyama T."/>
        </authorList>
    </citation>
    <scope>NUCLEOTIDE SEQUENCE [LARGE SCALE GENOMIC DNA]</scope>
    <source>
        <strain evidence="1 2">GUT187T</strain>
    </source>
</reference>